<dbReference type="EMBL" id="RQJP01000002">
    <property type="protein sequence ID" value="RRB14891.1"/>
    <property type="molecule type" value="Genomic_DNA"/>
</dbReference>
<gene>
    <name evidence="3" type="ORF">EHT87_10005</name>
</gene>
<reference evidence="3 4" key="1">
    <citation type="submission" date="2018-11" db="EMBL/GenBank/DDBJ databases">
        <authorList>
            <person name="Zhou Z."/>
            <person name="Wang G."/>
        </authorList>
    </citation>
    <scope>NUCLEOTIDE SEQUENCE [LARGE SCALE GENOMIC DNA]</scope>
    <source>
        <strain evidence="3 4">KCTC42998</strain>
    </source>
</reference>
<feature type="chain" id="PRO_5018254926" evidence="1">
    <location>
        <begin position="22"/>
        <end position="385"/>
    </location>
</feature>
<dbReference type="CDD" id="cd15482">
    <property type="entry name" value="Sialidase_non-viral"/>
    <property type="match status" value="1"/>
</dbReference>
<evidence type="ECO:0000313" key="4">
    <source>
        <dbReference type="Proteomes" id="UP000274271"/>
    </source>
</evidence>
<comment type="caution">
    <text evidence="3">The sequence shown here is derived from an EMBL/GenBank/DDBJ whole genome shotgun (WGS) entry which is preliminary data.</text>
</comment>
<protein>
    <submittedName>
        <fullName evidence="3">Exo-alpha-sialidase</fullName>
    </submittedName>
</protein>
<proteinExistence type="predicted"/>
<name>A0A3P1CNJ0_9BACT</name>
<dbReference type="PANTHER" id="PTHR43752">
    <property type="entry name" value="BNR/ASP-BOX REPEAT FAMILY PROTEIN"/>
    <property type="match status" value="1"/>
</dbReference>
<organism evidence="3 4">
    <name type="scientific">Larkinella knui</name>
    <dbReference type="NCBI Taxonomy" id="2025310"/>
    <lineage>
        <taxon>Bacteria</taxon>
        <taxon>Pseudomonadati</taxon>
        <taxon>Bacteroidota</taxon>
        <taxon>Cytophagia</taxon>
        <taxon>Cytophagales</taxon>
        <taxon>Spirosomataceae</taxon>
        <taxon>Larkinella</taxon>
    </lineage>
</organism>
<feature type="domain" description="Sialidase" evidence="2">
    <location>
        <begin position="94"/>
        <end position="345"/>
    </location>
</feature>
<dbReference type="InterPro" id="IPR011040">
    <property type="entry name" value="Sialidase"/>
</dbReference>
<keyword evidence="4" id="KW-1185">Reference proteome</keyword>
<feature type="signal peptide" evidence="1">
    <location>
        <begin position="1"/>
        <end position="21"/>
    </location>
</feature>
<dbReference type="PANTHER" id="PTHR43752:SF2">
    <property type="entry name" value="BNR_ASP-BOX REPEAT FAMILY PROTEIN"/>
    <property type="match status" value="1"/>
</dbReference>
<dbReference type="Proteomes" id="UP000274271">
    <property type="component" value="Unassembled WGS sequence"/>
</dbReference>
<evidence type="ECO:0000256" key="1">
    <source>
        <dbReference type="SAM" id="SignalP"/>
    </source>
</evidence>
<dbReference type="RefSeq" id="WP_124906493.1">
    <property type="nucleotide sequence ID" value="NZ_RQJP01000002.1"/>
</dbReference>
<dbReference type="SUPFAM" id="SSF50939">
    <property type="entry name" value="Sialidases"/>
    <property type="match status" value="1"/>
</dbReference>
<accession>A0A3P1CNJ0</accession>
<dbReference type="Gene3D" id="2.120.10.10">
    <property type="match status" value="1"/>
</dbReference>
<dbReference type="InterPro" id="IPR036278">
    <property type="entry name" value="Sialidase_sf"/>
</dbReference>
<dbReference type="Pfam" id="PF13088">
    <property type="entry name" value="BNR_2"/>
    <property type="match status" value="1"/>
</dbReference>
<dbReference type="AlphaFoldDB" id="A0A3P1CNJ0"/>
<evidence type="ECO:0000259" key="2">
    <source>
        <dbReference type="Pfam" id="PF13088"/>
    </source>
</evidence>
<sequence length="385" mass="41958">MRFAIPIPILLLVFSATTSFGWTNRAPSDGSLRADSIPYQVISKGGDAGDYQAFADACRLKNGDIAAVFYAGYGHVSSPNEAYPKGGRLCMVRSKDEGQTWSKPVTIYDDPEDNRDPHISQLNDGTILVSFFSLVFKPGQERQGIGPQLIRSTDNGITWDKTALTIPVNGAWYCSAPVRELPNGTLVFPVYHQEGKGDALKAWGGVLLSKDKGKTWGEVIPIGQEANLPLAAETDVILLKDNTLLAALRAQKDTPMHYATSNDMGASWTPVKSFGFLGHSPAFTRLKSGEILLTYRGFTKGGDWATAYTALQVSFDDGKSWQGPYRLDKTTGAYPSTVDLKDGTVLCIYYEEGKGSAIRALHFKKPRPARIPAGTIQPVETIAWK</sequence>
<keyword evidence="1" id="KW-0732">Signal</keyword>
<evidence type="ECO:0000313" key="3">
    <source>
        <dbReference type="EMBL" id="RRB14891.1"/>
    </source>
</evidence>
<dbReference type="OrthoDB" id="9757809at2"/>